<dbReference type="Pfam" id="PF23571">
    <property type="entry name" value="GH3_M"/>
    <property type="match status" value="1"/>
</dbReference>
<evidence type="ECO:0000313" key="3">
    <source>
        <dbReference type="EMBL" id="TDO28236.1"/>
    </source>
</evidence>
<proteinExistence type="predicted"/>
<keyword evidence="4" id="KW-1185">Reference proteome</keyword>
<evidence type="ECO:0000259" key="2">
    <source>
        <dbReference type="Pfam" id="PF23572"/>
    </source>
</evidence>
<dbReference type="Pfam" id="PF23572">
    <property type="entry name" value="GH3_C"/>
    <property type="match status" value="1"/>
</dbReference>
<dbReference type="PANTHER" id="PTHR31901:SF9">
    <property type="entry name" value="GH3 DOMAIN-CONTAINING PROTEIN"/>
    <property type="match status" value="1"/>
</dbReference>
<evidence type="ECO:0000313" key="4">
    <source>
        <dbReference type="Proteomes" id="UP000295741"/>
    </source>
</evidence>
<dbReference type="InterPro" id="IPR055377">
    <property type="entry name" value="GH3_M"/>
</dbReference>
<reference evidence="3 4" key="1">
    <citation type="submission" date="2019-03" db="EMBL/GenBank/DDBJ databases">
        <title>Genomic Encyclopedia of Archaeal and Bacterial Type Strains, Phase II (KMG-II): from individual species to whole genera.</title>
        <authorList>
            <person name="Goeker M."/>
        </authorList>
    </citation>
    <scope>NUCLEOTIDE SEQUENCE [LARGE SCALE GENOMIC DNA]</scope>
    <source>
        <strain evidence="3 4">DSM 28323</strain>
    </source>
</reference>
<feature type="domain" description="GH3 middle" evidence="1">
    <location>
        <begin position="294"/>
        <end position="350"/>
    </location>
</feature>
<accession>A0A4R6J1U8</accession>
<name>A0A4R6J1U8_9BACT</name>
<feature type="domain" description="GH3 C-terminal" evidence="2">
    <location>
        <begin position="375"/>
        <end position="487"/>
    </location>
</feature>
<gene>
    <name evidence="3" type="ORF">BC659_0299</name>
</gene>
<dbReference type="AlphaFoldDB" id="A0A4R6J1U8"/>
<protein>
    <submittedName>
        <fullName evidence="3">GH3 auxin-responsive promoter</fullName>
    </submittedName>
</protein>
<dbReference type="RefSeq" id="WP_133472791.1">
    <property type="nucleotide sequence ID" value="NZ_SNWP01000010.1"/>
</dbReference>
<dbReference type="PANTHER" id="PTHR31901">
    <property type="entry name" value="GH3 DOMAIN-CONTAINING PROTEIN"/>
    <property type="match status" value="1"/>
</dbReference>
<dbReference type="EMBL" id="SNWP01000010">
    <property type="protein sequence ID" value="TDO28236.1"/>
    <property type="molecule type" value="Genomic_DNA"/>
</dbReference>
<dbReference type="GO" id="GO:0005737">
    <property type="term" value="C:cytoplasm"/>
    <property type="evidence" value="ECO:0007669"/>
    <property type="project" value="TreeGrafter"/>
</dbReference>
<dbReference type="InterPro" id="IPR004993">
    <property type="entry name" value="GH3"/>
</dbReference>
<dbReference type="Proteomes" id="UP000295741">
    <property type="component" value="Unassembled WGS sequence"/>
</dbReference>
<dbReference type="OrthoDB" id="5678283at2"/>
<organism evidence="3 4">
    <name type="scientific">Sediminibacterium goheungense</name>
    <dbReference type="NCBI Taxonomy" id="1086393"/>
    <lineage>
        <taxon>Bacteria</taxon>
        <taxon>Pseudomonadati</taxon>
        <taxon>Bacteroidota</taxon>
        <taxon>Chitinophagia</taxon>
        <taxon>Chitinophagales</taxon>
        <taxon>Chitinophagaceae</taxon>
        <taxon>Sediminibacterium</taxon>
    </lineage>
</organism>
<comment type="caution">
    <text evidence="3">The sequence shown here is derived from an EMBL/GenBank/DDBJ whole genome shotgun (WGS) entry which is preliminary data.</text>
</comment>
<dbReference type="InterPro" id="IPR055378">
    <property type="entry name" value="GH3_C"/>
</dbReference>
<dbReference type="Pfam" id="PF03321">
    <property type="entry name" value="GH3"/>
    <property type="match status" value="1"/>
</dbReference>
<dbReference type="GO" id="GO:0016881">
    <property type="term" value="F:acid-amino acid ligase activity"/>
    <property type="evidence" value="ECO:0007669"/>
    <property type="project" value="TreeGrafter"/>
</dbReference>
<sequence>MNLKSLLAKPFAQYIHKQIKRNSSHALSDQEAILKQLLKTGRGTIFGKEHRFHEIQDHHGFQQAVPLRDYEAFKPFIEQIKEGKENVLWKGKPIYFAKTSGTTSGVKYIPITKDSIPNHINTARNALLCYMAETGNSAFAGGKMIFLSGSPVLERVGGIPTGRLSGIVNHHVPSYLRSNQLPGYETNCIEDWETKLDKIVDETIHKDMTLISGIPPWMQMYFDRLIEKSGKKVGDLFPNFSVMVQGGVNFEPYRAKLFESIGRKVDSIELFPASEGFFAFQDQQETEGLLLNTNSGIYYEFIPASEIFNENPTRLSLKDVKVGENYALVINSNAGLWGYNIGDTVKFLSTDPYRLIVSGRTKHFISAFGEHVIGEEVEYALLKAAAETGAHITEFTVAPMIEQGQGKSYHEWFVEFEKEPENFQDFIGKTEAYLRNKNVYYDDLIRGNILQTLQVRKVRKNGFIDYMRSVGKLGGQNKVPRLSNDRKLADALSTFIIDG</sequence>
<evidence type="ECO:0000259" key="1">
    <source>
        <dbReference type="Pfam" id="PF23571"/>
    </source>
</evidence>